<keyword evidence="1" id="KW-0732">Signal</keyword>
<keyword evidence="3" id="KW-1185">Reference proteome</keyword>
<dbReference type="Proteomes" id="UP000274350">
    <property type="component" value="Chromosome"/>
</dbReference>
<dbReference type="KEGG" id="upi:EJG51_016600"/>
<organism evidence="2 3">
    <name type="scientific">Undibacterium piscinae</name>
    <dbReference type="NCBI Taxonomy" id="2495591"/>
    <lineage>
        <taxon>Bacteria</taxon>
        <taxon>Pseudomonadati</taxon>
        <taxon>Pseudomonadota</taxon>
        <taxon>Betaproteobacteria</taxon>
        <taxon>Burkholderiales</taxon>
        <taxon>Oxalobacteraceae</taxon>
        <taxon>Undibacterium</taxon>
    </lineage>
</organism>
<name>A0A6M4A7A8_9BURK</name>
<feature type="chain" id="PRO_5026837563" description="Porin" evidence="1">
    <location>
        <begin position="24"/>
        <end position="435"/>
    </location>
</feature>
<dbReference type="SUPFAM" id="SSF56935">
    <property type="entry name" value="Porins"/>
    <property type="match status" value="1"/>
</dbReference>
<sequence>MHKPCRFLALLSSLMAGAVLAQAADDLDALKLADSAADSQPPVSASDWHWFTDAALGQATPRQGSNGGRTSSQRLSLDLQFDRRFAPGWRAVFSDRLDLNRQQQENQAERANDVNTLREAYLSWQAQPQQLLDLGRINVPYGVAIGYNPTDFFRGNALRSVVSLDPASLKKNRMGSVMLRGQQLWDSGSVTALYSPKLDQQPNSASFNPDLGATNQQDRWLIALSQKLPGSILGEITPQWLLHGGAQQSPQLGFNLTTLLNDATVGYLEYSGGRSRSMLSQALQGKDDSAFRNRLATGLTYTTANKLSVTLEYEYNGSALDEQGWNALRNGIKQGAALAYLQYRQWQQNQQELATRQEMFLYASWPDAPLQHLDLSAMHKRNLADHSSLSWLEARYHLKQADLALQWQHNSGAPSSAYGAALQRHHWQALLRIYF</sequence>
<evidence type="ECO:0000256" key="1">
    <source>
        <dbReference type="SAM" id="SignalP"/>
    </source>
</evidence>
<feature type="signal peptide" evidence="1">
    <location>
        <begin position="1"/>
        <end position="23"/>
    </location>
</feature>
<proteinExistence type="predicted"/>
<dbReference type="EMBL" id="CP051152">
    <property type="protein sequence ID" value="QJQ07171.1"/>
    <property type="molecule type" value="Genomic_DNA"/>
</dbReference>
<gene>
    <name evidence="2" type="ORF">EJG51_016600</name>
</gene>
<accession>A0A6M4A7A8</accession>
<evidence type="ECO:0008006" key="4">
    <source>
        <dbReference type="Google" id="ProtNLM"/>
    </source>
</evidence>
<dbReference type="OrthoDB" id="6495687at2"/>
<evidence type="ECO:0000313" key="3">
    <source>
        <dbReference type="Proteomes" id="UP000274350"/>
    </source>
</evidence>
<evidence type="ECO:0000313" key="2">
    <source>
        <dbReference type="EMBL" id="QJQ07171.1"/>
    </source>
</evidence>
<reference evidence="2 3" key="1">
    <citation type="journal article" date="2019" name="Int. J. Syst. Evol. Microbiol.">
        <title>Undibacterium piscinae sp. nov., isolated from Korean shiner intestine.</title>
        <authorList>
            <person name="Lee S.Y."/>
            <person name="Kang W."/>
            <person name="Kim P.S."/>
            <person name="Kim H.S."/>
            <person name="Sung H."/>
            <person name="Shin N.R."/>
            <person name="Whon T.W."/>
            <person name="Yun J.H."/>
            <person name="Lee J.Y."/>
            <person name="Lee J.Y."/>
            <person name="Jung M.J."/>
            <person name="Jeong Y.S."/>
            <person name="Tak E.J."/>
            <person name="Han J.E."/>
            <person name="Hyun D.W."/>
            <person name="Kang M.S."/>
            <person name="Lee K.E."/>
            <person name="Lee B.H."/>
            <person name="Bae J.W."/>
        </authorList>
    </citation>
    <scope>NUCLEOTIDE SEQUENCE [LARGE SCALE GENOMIC DNA]</scope>
    <source>
        <strain evidence="2 3">S11R28</strain>
    </source>
</reference>
<protein>
    <recommendedName>
        <fullName evidence="4">Porin</fullName>
    </recommendedName>
</protein>
<dbReference type="AlphaFoldDB" id="A0A6M4A7A8"/>